<dbReference type="Gene3D" id="3.30.70.100">
    <property type="match status" value="1"/>
</dbReference>
<accession>A0A8J8FBV4</accession>
<dbReference type="Proteomes" id="UP000598971">
    <property type="component" value="Unassembled WGS sequence"/>
</dbReference>
<dbReference type="Pfam" id="PF07876">
    <property type="entry name" value="Dabb"/>
    <property type="match status" value="1"/>
</dbReference>
<dbReference type="InterPro" id="IPR011008">
    <property type="entry name" value="Dimeric_a/b-barrel"/>
</dbReference>
<dbReference type="SUPFAM" id="SSF54909">
    <property type="entry name" value="Dimeric alpha+beta barrel"/>
    <property type="match status" value="1"/>
</dbReference>
<proteinExistence type="predicted"/>
<protein>
    <submittedName>
        <fullName evidence="2">Dabb family protein</fullName>
    </submittedName>
</protein>
<sequence length="98" mass="11312">MIKHMVFFSLHYAKGSAEVKHFFEGAATLTAIEGVQHFESLQQTSKKNDFQYGLSMEFENEAIYKAYNNHPLHVAFIQQYWIPGVAAFMEIDHVPLVF</sequence>
<dbReference type="EMBL" id="WHPF01000004">
    <property type="protein sequence ID" value="NNV55140.1"/>
    <property type="molecule type" value="Genomic_DNA"/>
</dbReference>
<reference evidence="2" key="1">
    <citation type="submission" date="2019-10" db="EMBL/GenBank/DDBJ databases">
        <title>Draft genome sequence of Panacibacter sp. KCS-6.</title>
        <authorList>
            <person name="Yim K.J."/>
        </authorList>
    </citation>
    <scope>NUCLEOTIDE SEQUENCE</scope>
    <source>
        <strain evidence="2">KCS-6</strain>
    </source>
</reference>
<evidence type="ECO:0000313" key="2">
    <source>
        <dbReference type="EMBL" id="NNV55140.1"/>
    </source>
</evidence>
<dbReference type="InterPro" id="IPR013097">
    <property type="entry name" value="Dabb"/>
</dbReference>
<evidence type="ECO:0000313" key="3">
    <source>
        <dbReference type="Proteomes" id="UP000598971"/>
    </source>
</evidence>
<dbReference type="RefSeq" id="WP_171607068.1">
    <property type="nucleotide sequence ID" value="NZ_WHPF01000004.1"/>
</dbReference>
<gene>
    <name evidence="2" type="ORF">GD597_06700</name>
</gene>
<comment type="caution">
    <text evidence="2">The sequence shown here is derived from an EMBL/GenBank/DDBJ whole genome shotgun (WGS) entry which is preliminary data.</text>
</comment>
<feature type="domain" description="Stress-response A/B barrel" evidence="1">
    <location>
        <begin position="2"/>
        <end position="93"/>
    </location>
</feature>
<name>A0A8J8FBV4_9BACT</name>
<dbReference type="PROSITE" id="PS51502">
    <property type="entry name" value="S_R_A_B_BARREL"/>
    <property type="match status" value="1"/>
</dbReference>
<dbReference type="SMART" id="SM00886">
    <property type="entry name" value="Dabb"/>
    <property type="match status" value="1"/>
</dbReference>
<keyword evidence="3" id="KW-1185">Reference proteome</keyword>
<dbReference type="AlphaFoldDB" id="A0A8J8FBV4"/>
<evidence type="ECO:0000259" key="1">
    <source>
        <dbReference type="PROSITE" id="PS51502"/>
    </source>
</evidence>
<organism evidence="2 3">
    <name type="scientific">Limnovirga soli</name>
    <dbReference type="NCBI Taxonomy" id="2656915"/>
    <lineage>
        <taxon>Bacteria</taxon>
        <taxon>Pseudomonadati</taxon>
        <taxon>Bacteroidota</taxon>
        <taxon>Chitinophagia</taxon>
        <taxon>Chitinophagales</taxon>
        <taxon>Chitinophagaceae</taxon>
        <taxon>Limnovirga</taxon>
    </lineage>
</organism>